<evidence type="ECO:0000256" key="4">
    <source>
        <dbReference type="ARBA" id="ARBA00022692"/>
    </source>
</evidence>
<feature type="transmembrane region" description="Helical" evidence="7">
    <location>
        <begin position="315"/>
        <end position="337"/>
    </location>
</feature>
<dbReference type="SUPFAM" id="SSF103473">
    <property type="entry name" value="MFS general substrate transporter"/>
    <property type="match status" value="1"/>
</dbReference>
<feature type="transmembrane region" description="Helical" evidence="7">
    <location>
        <begin position="714"/>
        <end position="743"/>
    </location>
</feature>
<feature type="transmembrane region" description="Helical" evidence="7">
    <location>
        <begin position="398"/>
        <end position="418"/>
    </location>
</feature>
<evidence type="ECO:0000313" key="10">
    <source>
        <dbReference type="EMBL" id="XDJ53576.1"/>
    </source>
</evidence>
<feature type="transmembrane region" description="Helical" evidence="7">
    <location>
        <begin position="489"/>
        <end position="511"/>
    </location>
</feature>
<feature type="transmembrane region" description="Helical" evidence="7">
    <location>
        <begin position="181"/>
        <end position="200"/>
    </location>
</feature>
<keyword evidence="6 7" id="KW-0472">Membrane</keyword>
<keyword evidence="5 7" id="KW-1133">Transmembrane helix</keyword>
<dbReference type="InterPro" id="IPR020846">
    <property type="entry name" value="MFS_dom"/>
</dbReference>
<comment type="subcellular location">
    <subcellularLocation>
        <location evidence="1">Cell membrane</location>
        <topology evidence="1">Multi-pass membrane protein</topology>
    </subcellularLocation>
</comment>
<dbReference type="EMBL" id="CP158271">
    <property type="protein sequence ID" value="XDJ94171.1"/>
    <property type="molecule type" value="Genomic_DNA"/>
</dbReference>
<evidence type="ECO:0000256" key="3">
    <source>
        <dbReference type="ARBA" id="ARBA00022475"/>
    </source>
</evidence>
<evidence type="ECO:0000313" key="15">
    <source>
        <dbReference type="EMBL" id="XDJ65576.1"/>
    </source>
</evidence>
<dbReference type="EMBL" id="CP158253">
    <property type="protein sequence ID" value="XDJ44590.1"/>
    <property type="molecule type" value="Genomic_DNA"/>
</dbReference>
<dbReference type="RefSeq" id="WP_368641157.1">
    <property type="nucleotide sequence ID" value="NZ_CP158253.1"/>
</dbReference>
<dbReference type="Gene3D" id="1.20.1250.20">
    <property type="entry name" value="MFS general substrate transporter like domains"/>
    <property type="match status" value="1"/>
</dbReference>
<dbReference type="EMBL" id="CP158272">
    <property type="protein sequence ID" value="XDJ97961.1"/>
    <property type="molecule type" value="Genomic_DNA"/>
</dbReference>
<gene>
    <name evidence="12" type="ORF">ABRY90_02885</name>
    <name evidence="15" type="ORF">ABRY91_09065</name>
    <name evidence="13" type="ORF">ABRY92_10295</name>
    <name evidence="23" type="ORF">ABRY95_03950</name>
    <name evidence="19" type="ORF">ABRY96_07350</name>
    <name evidence="17" type="ORF">ABRY97_08665</name>
    <name evidence="21" type="ORF">ABRY98_08530</name>
    <name evidence="11" type="ORF">ABRZ00_03160</name>
    <name evidence="10" type="ORF">ABRZ01_03520</name>
    <name evidence="9" type="ORF">ABRZ02_13215</name>
    <name evidence="14" type="ORF">ABRZ03_06700</name>
    <name evidence="24" type="ORF">ABRZ05_09420</name>
    <name evidence="16" type="ORF">ABRZ06_10950</name>
    <name evidence="20" type="ORF">ABRZ08_08830</name>
    <name evidence="18" type="ORF">ABRZ10_11115</name>
    <name evidence="25" type="ORF">ABRZ11_09075</name>
    <name evidence="22" type="ORF">ABRZ12_01185</name>
</gene>
<reference evidence="15" key="1">
    <citation type="submission" date="2024-05" db="EMBL/GenBank/DDBJ databases">
        <authorList>
            <person name="Luo Y.-C."/>
            <person name="Nicholds J."/>
            <person name="Mortimer T."/>
            <person name="Maboni G."/>
        </authorList>
    </citation>
    <scope>NUCLEOTIDE SEQUENCE</scope>
    <source>
        <strain evidence="24">124370</strain>
        <strain evidence="25">124566</strain>
        <strain evidence="23">124953</strain>
        <strain evidence="22">130308</strain>
        <strain evidence="21">130416</strain>
        <strain evidence="20">140124</strain>
        <strain evidence="19">143751</strain>
        <strain evidence="18">143769</strain>
        <strain evidence="17">143811</strain>
        <strain evidence="16">143936</strain>
        <strain evidence="15">145849</strain>
        <strain evidence="14">145850</strain>
        <strain evidence="13">145852</strain>
        <strain evidence="12">148131</strain>
        <strain evidence="11">150221</strain>
        <strain evidence="10">150964</strain>
        <strain evidence="9">153271</strain>
    </source>
</reference>
<evidence type="ECO:0000259" key="8">
    <source>
        <dbReference type="PROSITE" id="PS50850"/>
    </source>
</evidence>
<dbReference type="EMBL" id="CP158268">
    <property type="protein sequence ID" value="XDJ84344.1"/>
    <property type="molecule type" value="Genomic_DNA"/>
</dbReference>
<protein>
    <submittedName>
        <fullName evidence="15">MFS transporter</fullName>
    </submittedName>
</protein>
<dbReference type="PROSITE" id="PS51257">
    <property type="entry name" value="PROKAR_LIPOPROTEIN"/>
    <property type="match status" value="1"/>
</dbReference>
<evidence type="ECO:0000313" key="11">
    <source>
        <dbReference type="EMBL" id="XDJ56190.1"/>
    </source>
</evidence>
<sequence length="759" mass="79395">MRFPLIPAFLFSLLIAACLAAGAWMTEGSLLKAYRGILESRFAIALDRTAEGAMHAASLGVSLDSQEGTLGAALRRERALDADILGMAVQDARGRRLYSEGVMPEPAPPGTLGQTLLDDIGLPAGRILLRYDPRALEVPSAAIRQDMRGYALPVVTGAALLGFLAALALRAGRAGRGRLRLPLALALILGGGLLLIDHQASRIIDRTLNPLIEAKVESIGNGARSLIDKALALGIPLDQLQGVPEYFESLRRHYPELERIELQVVPPDGIDEADAPEGRLLLPIPAQGAAVAALAVAVLEVVPDNRHAADQIHGLLLDTAFLGLVALLIGFELLSLLTQTSAFRRPSGAVAAHAGAAPPAEQVRSVLFVFMMAEELNRPFLPSLTEGLLPAGGAHAPLLVSLPIVVFMAIVALGQIPMALWSESLGRRRGLMLGAGMAGLGYGLCAFADSYSGLLLARAFSALGFTLVFTSAQGYIVDQADPGARTAGLALFIRAILTAALCAPPIGGFLAEHFGTGAAFLAAAGLCLTALCLARAMMSATRSSGRPHAVRTAPGVFRDIWRIPGLRALLLGCAVPTKLILAALCFFLVPLILAEEGYSLSSIGRVQMIYPLMMVLCVPLFARWGEPPGRDTRPRKIILGGLIAGLGVVPAVLWPGLGSIMAFLFLLGLGQALSITPQSSMMATYAHHGQGRHSAQVLGLFRLVERGGSAAGPALAGAALGLLGAAPTLALFGLLTTGGALLYGYGQWRSTFNPSGRLS</sequence>
<evidence type="ECO:0000313" key="19">
    <source>
        <dbReference type="EMBL" id="XDJ81524.1"/>
    </source>
</evidence>
<dbReference type="EMBL" id="CP158263">
    <property type="protein sequence ID" value="XDJ71427.1"/>
    <property type="molecule type" value="Genomic_DNA"/>
</dbReference>
<dbReference type="EMBL" id="CP158264">
    <property type="protein sequence ID" value="XDJ73697.1"/>
    <property type="molecule type" value="Genomic_DNA"/>
</dbReference>
<dbReference type="EMBL" id="CP158259">
    <property type="protein sequence ID" value="XDJ60384.1"/>
    <property type="molecule type" value="Genomic_DNA"/>
</dbReference>
<dbReference type="EMBL" id="CP158258">
    <property type="protein sequence ID" value="XDJ58874.1"/>
    <property type="molecule type" value="Genomic_DNA"/>
</dbReference>
<feature type="transmembrane region" description="Helical" evidence="7">
    <location>
        <begin position="637"/>
        <end position="667"/>
    </location>
</feature>
<evidence type="ECO:0000256" key="5">
    <source>
        <dbReference type="ARBA" id="ARBA00022989"/>
    </source>
</evidence>
<dbReference type="EMBL" id="CP158266">
    <property type="protein sequence ID" value="XDJ81524.1"/>
    <property type="molecule type" value="Genomic_DNA"/>
</dbReference>
<dbReference type="GO" id="GO:0005886">
    <property type="term" value="C:plasma membrane"/>
    <property type="evidence" value="ECO:0007669"/>
    <property type="project" value="UniProtKB-SubCell"/>
</dbReference>
<dbReference type="AlphaFoldDB" id="A0AB39EDP3"/>
<dbReference type="InterPro" id="IPR011701">
    <property type="entry name" value="MFS"/>
</dbReference>
<dbReference type="EMBL" id="CP158260">
    <property type="protein sequence ID" value="XDJ65000.1"/>
    <property type="molecule type" value="Genomic_DNA"/>
</dbReference>
<dbReference type="EMBL" id="CP158273">
    <property type="protein sequence ID" value="XDJ95313.1"/>
    <property type="molecule type" value="Genomic_DNA"/>
</dbReference>
<dbReference type="EMBL" id="CP158269">
    <property type="protein sequence ID" value="XDJ86996.1"/>
    <property type="molecule type" value="Genomic_DNA"/>
</dbReference>
<dbReference type="InterPro" id="IPR036259">
    <property type="entry name" value="MFS_trans_sf"/>
</dbReference>
<dbReference type="Pfam" id="PF07690">
    <property type="entry name" value="MFS_1"/>
    <property type="match status" value="1"/>
</dbReference>
<dbReference type="GeneID" id="93066500"/>
<evidence type="ECO:0000313" key="20">
    <source>
        <dbReference type="EMBL" id="XDJ84344.1"/>
    </source>
</evidence>
<dbReference type="EMBL" id="CP158257">
    <property type="protein sequence ID" value="XDJ56190.1"/>
    <property type="molecule type" value="Genomic_DNA"/>
</dbReference>
<evidence type="ECO:0000313" key="17">
    <source>
        <dbReference type="EMBL" id="XDJ73697.1"/>
    </source>
</evidence>
<keyword evidence="2" id="KW-0813">Transport</keyword>
<feature type="transmembrane region" description="Helical" evidence="7">
    <location>
        <begin position="608"/>
        <end position="625"/>
    </location>
</feature>
<dbReference type="EMBL" id="CP158270">
    <property type="protein sequence ID" value="XDJ90940.1"/>
    <property type="molecule type" value="Genomic_DNA"/>
</dbReference>
<evidence type="ECO:0000313" key="21">
    <source>
        <dbReference type="EMBL" id="XDJ86996.1"/>
    </source>
</evidence>
<evidence type="ECO:0000313" key="22">
    <source>
        <dbReference type="EMBL" id="XDJ90940.1"/>
    </source>
</evidence>
<evidence type="ECO:0000313" key="16">
    <source>
        <dbReference type="EMBL" id="XDJ71427.1"/>
    </source>
</evidence>
<feature type="transmembrane region" description="Helical" evidence="7">
    <location>
        <begin position="455"/>
        <end position="477"/>
    </location>
</feature>
<proteinExistence type="predicted"/>
<evidence type="ECO:0000313" key="24">
    <source>
        <dbReference type="EMBL" id="XDJ95313.1"/>
    </source>
</evidence>
<evidence type="ECO:0000256" key="2">
    <source>
        <dbReference type="ARBA" id="ARBA00022448"/>
    </source>
</evidence>
<feature type="transmembrane region" description="Helical" evidence="7">
    <location>
        <begin position="430"/>
        <end position="449"/>
    </location>
</feature>
<dbReference type="InterPro" id="IPR005829">
    <property type="entry name" value="Sugar_transporter_CS"/>
</dbReference>
<evidence type="ECO:0000313" key="14">
    <source>
        <dbReference type="EMBL" id="XDJ65000.1"/>
    </source>
</evidence>
<dbReference type="EMBL" id="CP158265">
    <property type="protein sequence ID" value="XDJ76692.1"/>
    <property type="molecule type" value="Genomic_DNA"/>
</dbReference>
<feature type="transmembrane region" description="Helical" evidence="7">
    <location>
        <begin position="150"/>
        <end position="169"/>
    </location>
</feature>
<dbReference type="EMBL" id="CP158261">
    <property type="protein sequence ID" value="XDJ65576.1"/>
    <property type="molecule type" value="Genomic_DNA"/>
</dbReference>
<dbReference type="GO" id="GO:0022857">
    <property type="term" value="F:transmembrane transporter activity"/>
    <property type="evidence" value="ECO:0007669"/>
    <property type="project" value="InterPro"/>
</dbReference>
<accession>A0AB39EDP3</accession>
<evidence type="ECO:0000313" key="18">
    <source>
        <dbReference type="EMBL" id="XDJ76692.1"/>
    </source>
</evidence>
<dbReference type="PANTHER" id="PTHR23517:SF3">
    <property type="entry name" value="INTEGRAL MEMBRANE TRANSPORT PROTEIN"/>
    <property type="match status" value="1"/>
</dbReference>
<evidence type="ECO:0000313" key="23">
    <source>
        <dbReference type="EMBL" id="XDJ94171.1"/>
    </source>
</evidence>
<feature type="transmembrane region" description="Helical" evidence="7">
    <location>
        <begin position="568"/>
        <end position="593"/>
    </location>
</feature>
<dbReference type="PROSITE" id="PS50850">
    <property type="entry name" value="MFS"/>
    <property type="match status" value="1"/>
</dbReference>
<dbReference type="InterPro" id="IPR050171">
    <property type="entry name" value="MFS_Transporters"/>
</dbReference>
<evidence type="ECO:0000313" key="13">
    <source>
        <dbReference type="EMBL" id="XDJ60384.1"/>
    </source>
</evidence>
<evidence type="ECO:0000313" key="9">
    <source>
        <dbReference type="EMBL" id="XDJ44590.1"/>
    </source>
</evidence>
<evidence type="ECO:0000313" key="25">
    <source>
        <dbReference type="EMBL" id="XDJ97961.1"/>
    </source>
</evidence>
<evidence type="ECO:0000313" key="12">
    <source>
        <dbReference type="EMBL" id="XDJ58874.1"/>
    </source>
</evidence>
<dbReference type="KEGG" id="cgin:ABRZ00_03160"/>
<evidence type="ECO:0000256" key="7">
    <source>
        <dbReference type="SAM" id="Phobius"/>
    </source>
</evidence>
<keyword evidence="3" id="KW-1003">Cell membrane</keyword>
<evidence type="ECO:0000256" key="1">
    <source>
        <dbReference type="ARBA" id="ARBA00004651"/>
    </source>
</evidence>
<name>A0AB39EDP3_9BURK</name>
<dbReference type="PANTHER" id="PTHR23517">
    <property type="entry name" value="RESISTANCE PROTEIN MDTM, PUTATIVE-RELATED-RELATED"/>
    <property type="match status" value="1"/>
</dbReference>
<evidence type="ECO:0000256" key="6">
    <source>
        <dbReference type="ARBA" id="ARBA00023136"/>
    </source>
</evidence>
<feature type="transmembrane region" description="Helical" evidence="7">
    <location>
        <begin position="517"/>
        <end position="538"/>
    </location>
</feature>
<dbReference type="EMBL" id="CP158256">
    <property type="protein sequence ID" value="XDJ53576.1"/>
    <property type="molecule type" value="Genomic_DNA"/>
</dbReference>
<keyword evidence="4 7" id="KW-0812">Transmembrane</keyword>
<feature type="domain" description="Major facilitator superfamily (MFS) profile" evidence="8">
    <location>
        <begin position="318"/>
        <end position="751"/>
    </location>
</feature>
<dbReference type="PROSITE" id="PS00216">
    <property type="entry name" value="SUGAR_TRANSPORT_1"/>
    <property type="match status" value="1"/>
</dbReference>
<organism evidence="15">
    <name type="scientific">Castellaniella ginsengisoli</name>
    <dbReference type="NCBI Taxonomy" id="546114"/>
    <lineage>
        <taxon>Bacteria</taxon>
        <taxon>Pseudomonadati</taxon>
        <taxon>Pseudomonadota</taxon>
        <taxon>Betaproteobacteria</taxon>
        <taxon>Burkholderiales</taxon>
        <taxon>Alcaligenaceae</taxon>
        <taxon>Castellaniella</taxon>
    </lineage>
</organism>